<dbReference type="InterPro" id="IPR037523">
    <property type="entry name" value="VOC_core"/>
</dbReference>
<dbReference type="Pfam" id="PF12681">
    <property type="entry name" value="Glyoxalase_2"/>
    <property type="match status" value="1"/>
</dbReference>
<evidence type="ECO:0000259" key="1">
    <source>
        <dbReference type="PROSITE" id="PS51819"/>
    </source>
</evidence>
<organism evidence="2 3">
    <name type="scientific">Desulfatitalea alkaliphila</name>
    <dbReference type="NCBI Taxonomy" id="2929485"/>
    <lineage>
        <taxon>Bacteria</taxon>
        <taxon>Pseudomonadati</taxon>
        <taxon>Thermodesulfobacteriota</taxon>
        <taxon>Desulfobacteria</taxon>
        <taxon>Desulfobacterales</taxon>
        <taxon>Desulfosarcinaceae</taxon>
        <taxon>Desulfatitalea</taxon>
    </lineage>
</organism>
<proteinExistence type="predicted"/>
<dbReference type="Proteomes" id="UP001165427">
    <property type="component" value="Unassembled WGS sequence"/>
</dbReference>
<dbReference type="InterPro" id="IPR025870">
    <property type="entry name" value="Glyoxalase-like_dom"/>
</dbReference>
<dbReference type="InterPro" id="IPR029068">
    <property type="entry name" value="Glyas_Bleomycin-R_OHBP_Dase"/>
</dbReference>
<dbReference type="RefSeq" id="WP_246906986.1">
    <property type="nucleotide sequence ID" value="NZ_JALJRB010000009.1"/>
</dbReference>
<dbReference type="Gene3D" id="3.10.180.10">
    <property type="entry name" value="2,3-Dihydroxybiphenyl 1,2-Dioxygenase, domain 1"/>
    <property type="match status" value="1"/>
</dbReference>
<evidence type="ECO:0000313" key="2">
    <source>
        <dbReference type="EMBL" id="MCJ8501003.1"/>
    </source>
</evidence>
<name>A0AA41R430_9BACT</name>
<accession>A0AA41R430</accession>
<sequence length="127" mass="14320">MPDRPTAERPLIHVKRANTILYCRNWPQTVRFYREVLGLAVHHTTSWFVEFHLGGSAFLSIADAARATVGCAVGQGITLSWQVDDVAVLHRRMTARAIAVGPLQAKWGARVFYFHDPEGHRLEAWSI</sequence>
<feature type="domain" description="VOC" evidence="1">
    <location>
        <begin position="10"/>
        <end position="127"/>
    </location>
</feature>
<keyword evidence="3" id="KW-1185">Reference proteome</keyword>
<dbReference type="SUPFAM" id="SSF54593">
    <property type="entry name" value="Glyoxalase/Bleomycin resistance protein/Dihydroxybiphenyl dioxygenase"/>
    <property type="match status" value="1"/>
</dbReference>
<dbReference type="PROSITE" id="PS51819">
    <property type="entry name" value="VOC"/>
    <property type="match status" value="1"/>
</dbReference>
<comment type="caution">
    <text evidence="2">The sequence shown here is derived from an EMBL/GenBank/DDBJ whole genome shotgun (WGS) entry which is preliminary data.</text>
</comment>
<reference evidence="2" key="1">
    <citation type="submission" date="2022-04" db="EMBL/GenBank/DDBJ databases">
        <title>Desulfatitalea alkaliphila sp. nov., a novel anaerobic sulfate-reducing bacterium isolated from terrestrial mud volcano, Taman Peninsula, Russia.</title>
        <authorList>
            <person name="Khomyakova M.A."/>
            <person name="Merkel A.Y."/>
            <person name="Slobodkin A.I."/>
        </authorList>
    </citation>
    <scope>NUCLEOTIDE SEQUENCE</scope>
    <source>
        <strain evidence="2">M08but</strain>
    </source>
</reference>
<protein>
    <submittedName>
        <fullName evidence="2">VOC family protein</fullName>
    </submittedName>
</protein>
<dbReference type="AlphaFoldDB" id="A0AA41R430"/>
<gene>
    <name evidence="2" type="ORF">MRX98_10500</name>
</gene>
<dbReference type="EMBL" id="JALJRB010000009">
    <property type="protein sequence ID" value="MCJ8501003.1"/>
    <property type="molecule type" value="Genomic_DNA"/>
</dbReference>
<evidence type="ECO:0000313" key="3">
    <source>
        <dbReference type="Proteomes" id="UP001165427"/>
    </source>
</evidence>